<feature type="transmembrane region" description="Helical" evidence="1">
    <location>
        <begin position="204"/>
        <end position="224"/>
    </location>
</feature>
<gene>
    <name evidence="3" type="ORF">M404DRAFT_1000230</name>
</gene>
<evidence type="ECO:0000256" key="1">
    <source>
        <dbReference type="SAM" id="Phobius"/>
    </source>
</evidence>
<dbReference type="InterPro" id="IPR045340">
    <property type="entry name" value="DUF6533"/>
</dbReference>
<dbReference type="Pfam" id="PF20151">
    <property type="entry name" value="DUF6533"/>
    <property type="match status" value="1"/>
</dbReference>
<keyword evidence="1" id="KW-1133">Transmembrane helix</keyword>
<dbReference type="AlphaFoldDB" id="A0A0C3NWJ9"/>
<feature type="transmembrane region" description="Helical" evidence="1">
    <location>
        <begin position="86"/>
        <end position="107"/>
    </location>
</feature>
<keyword evidence="1" id="KW-0472">Membrane</keyword>
<feature type="transmembrane region" description="Helical" evidence="1">
    <location>
        <begin position="113"/>
        <end position="133"/>
    </location>
</feature>
<reference evidence="3 4" key="1">
    <citation type="submission" date="2014-04" db="EMBL/GenBank/DDBJ databases">
        <authorList>
            <consortium name="DOE Joint Genome Institute"/>
            <person name="Kuo A."/>
            <person name="Kohler A."/>
            <person name="Costa M.D."/>
            <person name="Nagy L.G."/>
            <person name="Floudas D."/>
            <person name="Copeland A."/>
            <person name="Barry K.W."/>
            <person name="Cichocki N."/>
            <person name="Veneault-Fourrey C."/>
            <person name="LaButti K."/>
            <person name="Lindquist E.A."/>
            <person name="Lipzen A."/>
            <person name="Lundell T."/>
            <person name="Morin E."/>
            <person name="Murat C."/>
            <person name="Sun H."/>
            <person name="Tunlid A."/>
            <person name="Henrissat B."/>
            <person name="Grigoriev I.V."/>
            <person name="Hibbett D.S."/>
            <person name="Martin F."/>
            <person name="Nordberg H.P."/>
            <person name="Cantor M.N."/>
            <person name="Hua S.X."/>
        </authorList>
    </citation>
    <scope>NUCLEOTIDE SEQUENCE [LARGE SCALE GENOMIC DNA]</scope>
    <source>
        <strain evidence="3 4">Marx 270</strain>
    </source>
</reference>
<dbReference type="Proteomes" id="UP000054217">
    <property type="component" value="Unassembled WGS sequence"/>
</dbReference>
<proteinExistence type="predicted"/>
<feature type="transmembrane region" description="Helical" evidence="1">
    <location>
        <begin position="48"/>
        <end position="74"/>
    </location>
</feature>
<protein>
    <recommendedName>
        <fullName evidence="2">DUF6533 domain-containing protein</fullName>
    </recommendedName>
</protein>
<sequence>MSIGYEEQAIIRSSIGFAALTFLLYDHLITLAEEVTYIWAHPKHASAILFFVNRYLGCFLAVTQTVMLFVIMSPERCIQYTHYRRVLIFMNQAIVCTLFIIRTYALYGGNKRLLAFLLFTSLALASPVAWSLARQQGTSATNIPGCQMIYNTNTATHLAIPPEALCIFDTLIFVLTVYKTFKVGIRSNAHSKPNLVMLLLRDGAIYFVIVAMVNLANILTFFVAPELLRGGLTIVSICIAITMVSRLMLNLHKTADAGIFSYRKHLTSSAIFTTQFLDSEEGWDLPTVMD</sequence>
<dbReference type="HOGENOM" id="CLU_035509_7_0_1"/>
<evidence type="ECO:0000259" key="2">
    <source>
        <dbReference type="Pfam" id="PF20151"/>
    </source>
</evidence>
<evidence type="ECO:0000313" key="4">
    <source>
        <dbReference type="Proteomes" id="UP000054217"/>
    </source>
</evidence>
<evidence type="ECO:0000313" key="3">
    <source>
        <dbReference type="EMBL" id="KIO05220.1"/>
    </source>
</evidence>
<feature type="transmembrane region" description="Helical" evidence="1">
    <location>
        <begin position="230"/>
        <end position="249"/>
    </location>
</feature>
<name>A0A0C3NWJ9_PISTI</name>
<dbReference type="OrthoDB" id="2686513at2759"/>
<dbReference type="STRING" id="870435.A0A0C3NWJ9"/>
<feature type="transmembrane region" description="Helical" evidence="1">
    <location>
        <begin position="9"/>
        <end position="28"/>
    </location>
</feature>
<keyword evidence="1" id="KW-0812">Transmembrane</keyword>
<reference evidence="4" key="2">
    <citation type="submission" date="2015-01" db="EMBL/GenBank/DDBJ databases">
        <title>Evolutionary Origins and Diversification of the Mycorrhizal Mutualists.</title>
        <authorList>
            <consortium name="DOE Joint Genome Institute"/>
            <consortium name="Mycorrhizal Genomics Consortium"/>
            <person name="Kohler A."/>
            <person name="Kuo A."/>
            <person name="Nagy L.G."/>
            <person name="Floudas D."/>
            <person name="Copeland A."/>
            <person name="Barry K.W."/>
            <person name="Cichocki N."/>
            <person name="Veneault-Fourrey C."/>
            <person name="LaButti K."/>
            <person name="Lindquist E.A."/>
            <person name="Lipzen A."/>
            <person name="Lundell T."/>
            <person name="Morin E."/>
            <person name="Murat C."/>
            <person name="Riley R."/>
            <person name="Ohm R."/>
            <person name="Sun H."/>
            <person name="Tunlid A."/>
            <person name="Henrissat B."/>
            <person name="Grigoriev I.V."/>
            <person name="Hibbett D.S."/>
            <person name="Martin F."/>
        </authorList>
    </citation>
    <scope>NUCLEOTIDE SEQUENCE [LARGE SCALE GENOMIC DNA]</scope>
    <source>
        <strain evidence="4">Marx 270</strain>
    </source>
</reference>
<keyword evidence="4" id="KW-1185">Reference proteome</keyword>
<dbReference type="InParanoid" id="A0A0C3NWJ9"/>
<dbReference type="EMBL" id="KN831968">
    <property type="protein sequence ID" value="KIO05220.1"/>
    <property type="molecule type" value="Genomic_DNA"/>
</dbReference>
<accession>A0A0C3NWJ9</accession>
<feature type="domain" description="DUF6533" evidence="2">
    <location>
        <begin position="16"/>
        <end position="58"/>
    </location>
</feature>
<organism evidence="3 4">
    <name type="scientific">Pisolithus tinctorius Marx 270</name>
    <dbReference type="NCBI Taxonomy" id="870435"/>
    <lineage>
        <taxon>Eukaryota</taxon>
        <taxon>Fungi</taxon>
        <taxon>Dikarya</taxon>
        <taxon>Basidiomycota</taxon>
        <taxon>Agaricomycotina</taxon>
        <taxon>Agaricomycetes</taxon>
        <taxon>Agaricomycetidae</taxon>
        <taxon>Boletales</taxon>
        <taxon>Sclerodermatineae</taxon>
        <taxon>Pisolithaceae</taxon>
        <taxon>Pisolithus</taxon>
    </lineage>
</organism>